<dbReference type="PROSITE" id="PS50011">
    <property type="entry name" value="PROTEIN_KINASE_DOM"/>
    <property type="match status" value="1"/>
</dbReference>
<dbReference type="SUPFAM" id="SSF56112">
    <property type="entry name" value="Protein kinase-like (PK-like)"/>
    <property type="match status" value="1"/>
</dbReference>
<dbReference type="GO" id="GO:0016020">
    <property type="term" value="C:membrane"/>
    <property type="evidence" value="ECO:0007669"/>
    <property type="project" value="UniProtKB-SubCell"/>
</dbReference>
<keyword evidence="9" id="KW-1133">Transmembrane helix</keyword>
<keyword evidence="6 12" id="KW-0547">Nucleotide-binding</keyword>
<evidence type="ECO:0000256" key="7">
    <source>
        <dbReference type="ARBA" id="ARBA00022777"/>
    </source>
</evidence>
<keyword evidence="8 12" id="KW-0067">ATP-binding</keyword>
<feature type="binding site" evidence="12">
    <location>
        <position position="339"/>
    </location>
    <ligand>
        <name>ATP</name>
        <dbReference type="ChEBI" id="CHEBI:30616"/>
    </ligand>
</feature>
<dbReference type="Gene3D" id="1.10.510.10">
    <property type="entry name" value="Transferase(Phosphotransferase) domain 1"/>
    <property type="match status" value="1"/>
</dbReference>
<dbReference type="GO" id="GO:0005524">
    <property type="term" value="F:ATP binding"/>
    <property type="evidence" value="ECO:0007669"/>
    <property type="project" value="UniProtKB-UniRule"/>
</dbReference>
<feature type="signal peptide" evidence="13">
    <location>
        <begin position="1"/>
        <end position="23"/>
    </location>
</feature>
<proteinExistence type="predicted"/>
<feature type="chain" id="PRO_5044783953" evidence="13">
    <location>
        <begin position="24"/>
        <end position="632"/>
    </location>
</feature>
<keyword evidence="10" id="KW-0472">Membrane</keyword>
<keyword evidence="2" id="KW-0723">Serine/threonine-protein kinase</keyword>
<comment type="caution">
    <text evidence="15">The sequence shown here is derived from an EMBL/GenBank/DDBJ whole genome shotgun (WGS) entry which is preliminary data.</text>
</comment>
<name>A0ABD1X2M9_9LAMI</name>
<dbReference type="Pfam" id="PF00069">
    <property type="entry name" value="Pkinase"/>
    <property type="match status" value="1"/>
</dbReference>
<dbReference type="InterPro" id="IPR017441">
    <property type="entry name" value="Protein_kinase_ATP_BS"/>
</dbReference>
<evidence type="ECO:0000313" key="15">
    <source>
        <dbReference type="EMBL" id="KAL2556228.1"/>
    </source>
</evidence>
<evidence type="ECO:0000256" key="10">
    <source>
        <dbReference type="ARBA" id="ARBA00023136"/>
    </source>
</evidence>
<keyword evidence="5 13" id="KW-0732">Signal</keyword>
<sequence>MRLLFAFSIIFIILSHCAKYCKAKENHYSCPPTFCGSISNISYPFRLRGDPENCGDPSYELACENNRTILYLSSNKYYVQSISYNNFSIRVLDPALEKTSCASYPINIQLSYYTSPLYDLRTYDLYRNTPIIYTSCEVPAKSPLYVDTSFCSKNISLQKYSYVVVGDVTVADLEDSCRVDTWAWTSRYFHIVDNATFSEIQDGLAYGFVLTWYRVYCGECEGFCYYNDASSTVVCDYFHFDDTCGTFNPLTYRLKHRSRFLCGILFLFTLLAYKFKRRHLSMYDSIEEFLQSQNNLMPIRYTYRDLKNMTKNFKDKLGEGGYGTVFKGQLKSGPFAAIKIMGKSKASGQDFISEVATIGRIHHVNVVRLIGFCVEGPKRALVYEFMPNGSLEKYIFPQQVTVSLNYSKMFDIALGVAKGIDYLHRGCDMQILHFDIKPHNILLDNNFTPKISDFGLAKLYPTDESMVSLTAARGTMGYMAPEMFYRNIGRVSYKSDVYSFGMLLMEMASKRRNLNPFVENISQIYFPCWVHDRFSKGMEIDLGDASLDERIMVKKMTYVALWCIQMKPDDRPSMTKAIEMLEGDVEFLQLPPKPFLSAEEMPVQDSEIDINDMEFPLLSGSLIVNETSLSTH</sequence>
<evidence type="ECO:0000256" key="11">
    <source>
        <dbReference type="ARBA" id="ARBA00023180"/>
    </source>
</evidence>
<evidence type="ECO:0000256" key="5">
    <source>
        <dbReference type="ARBA" id="ARBA00022729"/>
    </source>
</evidence>
<dbReference type="PANTHER" id="PTHR27009">
    <property type="entry name" value="RUST RESISTANCE KINASE LR10-RELATED"/>
    <property type="match status" value="1"/>
</dbReference>
<dbReference type="InterPro" id="IPR008271">
    <property type="entry name" value="Ser/Thr_kinase_AS"/>
</dbReference>
<dbReference type="Pfam" id="PF13947">
    <property type="entry name" value="GUB_WAK_bind"/>
    <property type="match status" value="1"/>
</dbReference>
<dbReference type="CDD" id="cd14066">
    <property type="entry name" value="STKc_IRAK"/>
    <property type="match status" value="1"/>
</dbReference>
<dbReference type="SMART" id="SM00220">
    <property type="entry name" value="S_TKc"/>
    <property type="match status" value="1"/>
</dbReference>
<dbReference type="InterPro" id="IPR000719">
    <property type="entry name" value="Prot_kinase_dom"/>
</dbReference>
<dbReference type="AlphaFoldDB" id="A0ABD1X2M9"/>
<dbReference type="PROSITE" id="PS00107">
    <property type="entry name" value="PROTEIN_KINASE_ATP"/>
    <property type="match status" value="1"/>
</dbReference>
<evidence type="ECO:0000256" key="13">
    <source>
        <dbReference type="SAM" id="SignalP"/>
    </source>
</evidence>
<protein>
    <submittedName>
        <fullName evidence="15">Protein kinase superfamily protein</fullName>
    </submittedName>
</protein>
<organism evidence="15 16">
    <name type="scientific">Forsythia ovata</name>
    <dbReference type="NCBI Taxonomy" id="205694"/>
    <lineage>
        <taxon>Eukaryota</taxon>
        <taxon>Viridiplantae</taxon>
        <taxon>Streptophyta</taxon>
        <taxon>Embryophyta</taxon>
        <taxon>Tracheophyta</taxon>
        <taxon>Spermatophyta</taxon>
        <taxon>Magnoliopsida</taxon>
        <taxon>eudicotyledons</taxon>
        <taxon>Gunneridae</taxon>
        <taxon>Pentapetalae</taxon>
        <taxon>asterids</taxon>
        <taxon>lamiids</taxon>
        <taxon>Lamiales</taxon>
        <taxon>Oleaceae</taxon>
        <taxon>Forsythieae</taxon>
        <taxon>Forsythia</taxon>
    </lineage>
</organism>
<evidence type="ECO:0000256" key="9">
    <source>
        <dbReference type="ARBA" id="ARBA00022989"/>
    </source>
</evidence>
<dbReference type="InterPro" id="IPR045874">
    <property type="entry name" value="LRK10/LRL21-25-like"/>
</dbReference>
<evidence type="ECO:0000256" key="3">
    <source>
        <dbReference type="ARBA" id="ARBA00022679"/>
    </source>
</evidence>
<dbReference type="FunFam" id="1.10.510.10:FF:000590">
    <property type="entry name" value="PR5-like receptor kinase"/>
    <property type="match status" value="1"/>
</dbReference>
<evidence type="ECO:0000256" key="12">
    <source>
        <dbReference type="PROSITE-ProRule" id="PRU10141"/>
    </source>
</evidence>
<dbReference type="PROSITE" id="PS00108">
    <property type="entry name" value="PROTEIN_KINASE_ST"/>
    <property type="match status" value="1"/>
</dbReference>
<keyword evidence="4" id="KW-0812">Transmembrane</keyword>
<evidence type="ECO:0000256" key="1">
    <source>
        <dbReference type="ARBA" id="ARBA00004479"/>
    </source>
</evidence>
<evidence type="ECO:0000259" key="14">
    <source>
        <dbReference type="PROSITE" id="PS50011"/>
    </source>
</evidence>
<feature type="domain" description="Protein kinase" evidence="14">
    <location>
        <begin position="311"/>
        <end position="588"/>
    </location>
</feature>
<evidence type="ECO:0000313" key="16">
    <source>
        <dbReference type="Proteomes" id="UP001604277"/>
    </source>
</evidence>
<keyword evidence="3" id="KW-0808">Transferase</keyword>
<dbReference type="InterPro" id="IPR025287">
    <property type="entry name" value="WAK_GUB"/>
</dbReference>
<comment type="subcellular location">
    <subcellularLocation>
        <location evidence="1">Membrane</location>
        <topology evidence="1">Single-pass type I membrane protein</topology>
    </subcellularLocation>
</comment>
<dbReference type="FunFam" id="3.30.200.20:FF:000178">
    <property type="entry name" value="serine/threonine-protein kinase PBS1-like"/>
    <property type="match status" value="1"/>
</dbReference>
<accession>A0ABD1X2M9</accession>
<dbReference type="EMBL" id="JBFOLJ010000001">
    <property type="protein sequence ID" value="KAL2556228.1"/>
    <property type="molecule type" value="Genomic_DNA"/>
</dbReference>
<evidence type="ECO:0000256" key="8">
    <source>
        <dbReference type="ARBA" id="ARBA00022840"/>
    </source>
</evidence>
<dbReference type="Proteomes" id="UP001604277">
    <property type="component" value="Unassembled WGS sequence"/>
</dbReference>
<keyword evidence="11" id="KW-0325">Glycoprotein</keyword>
<keyword evidence="16" id="KW-1185">Reference proteome</keyword>
<evidence type="ECO:0000256" key="2">
    <source>
        <dbReference type="ARBA" id="ARBA00022527"/>
    </source>
</evidence>
<dbReference type="Gene3D" id="3.30.200.20">
    <property type="entry name" value="Phosphorylase Kinase, domain 1"/>
    <property type="match status" value="1"/>
</dbReference>
<gene>
    <name evidence="15" type="ORF">Fot_00967</name>
</gene>
<evidence type="ECO:0000256" key="4">
    <source>
        <dbReference type="ARBA" id="ARBA00022692"/>
    </source>
</evidence>
<dbReference type="GO" id="GO:0004674">
    <property type="term" value="F:protein serine/threonine kinase activity"/>
    <property type="evidence" value="ECO:0007669"/>
    <property type="project" value="UniProtKB-KW"/>
</dbReference>
<dbReference type="InterPro" id="IPR011009">
    <property type="entry name" value="Kinase-like_dom_sf"/>
</dbReference>
<reference evidence="16" key="1">
    <citation type="submission" date="2024-07" db="EMBL/GenBank/DDBJ databases">
        <title>Two chromosome-level genome assemblies of Korean endemic species Abeliophyllum distichum and Forsythia ovata (Oleaceae).</title>
        <authorList>
            <person name="Jang H."/>
        </authorList>
    </citation>
    <scope>NUCLEOTIDE SEQUENCE [LARGE SCALE GENOMIC DNA]</scope>
</reference>
<evidence type="ECO:0000256" key="6">
    <source>
        <dbReference type="ARBA" id="ARBA00022741"/>
    </source>
</evidence>
<keyword evidence="7 15" id="KW-0418">Kinase</keyword>